<organism evidence="4 5">
    <name type="scientific">Streptococcus equinus</name>
    <name type="common">Streptococcus bovis</name>
    <dbReference type="NCBI Taxonomy" id="1335"/>
    <lineage>
        <taxon>Bacteria</taxon>
        <taxon>Bacillati</taxon>
        <taxon>Bacillota</taxon>
        <taxon>Bacilli</taxon>
        <taxon>Lactobacillales</taxon>
        <taxon>Streptococcaceae</taxon>
        <taxon>Streptococcus</taxon>
    </lineage>
</organism>
<feature type="region of interest" description="Disordered" evidence="1">
    <location>
        <begin position="653"/>
        <end position="690"/>
    </location>
</feature>
<dbReference type="SUPFAM" id="SSF49478">
    <property type="entry name" value="Cna protein B-type domain"/>
    <property type="match status" value="1"/>
</dbReference>
<dbReference type="Gene3D" id="2.60.40.740">
    <property type="match status" value="1"/>
</dbReference>
<gene>
    <name evidence="4" type="ORF">SAMN05216400_1211</name>
</gene>
<feature type="compositionally biased region" description="Polar residues" evidence="1">
    <location>
        <begin position="1414"/>
        <end position="1428"/>
    </location>
</feature>
<evidence type="ECO:0000313" key="5">
    <source>
        <dbReference type="Proteomes" id="UP000183162"/>
    </source>
</evidence>
<feature type="domain" description="SpaA-like prealbumin fold" evidence="3">
    <location>
        <begin position="1176"/>
        <end position="1233"/>
    </location>
</feature>
<feature type="region of interest" description="Disordered" evidence="1">
    <location>
        <begin position="65"/>
        <end position="103"/>
    </location>
</feature>
<dbReference type="InterPro" id="IPR013783">
    <property type="entry name" value="Ig-like_fold"/>
</dbReference>
<keyword evidence="2" id="KW-1133">Transmembrane helix</keyword>
<feature type="compositionally biased region" description="Basic and acidic residues" evidence="1">
    <location>
        <begin position="664"/>
        <end position="676"/>
    </location>
</feature>
<evidence type="ECO:0000259" key="3">
    <source>
        <dbReference type="Pfam" id="PF17802"/>
    </source>
</evidence>
<feature type="region of interest" description="Disordered" evidence="1">
    <location>
        <begin position="1413"/>
        <end position="1437"/>
    </location>
</feature>
<dbReference type="InterPro" id="IPR008966">
    <property type="entry name" value="Adhesion_dom_sf"/>
</dbReference>
<evidence type="ECO:0000256" key="2">
    <source>
        <dbReference type="SAM" id="Phobius"/>
    </source>
</evidence>
<sequence>MVKLWAKLAILIKKRVQDSIIAKIALALSVVIVFCTTYLLILPALTISTGNSSAVFQSQDGSSSQVESTAASSQETNQTENSSQTTSTESSQEKKDMSQAGTLNAETSDITVNVSYEGNTFSEPVQLKVKPVEDTSAIDNKLTTLLSESKQELSQAHSYDISFVTDDGKEVEPSKDVKVSMNFKNDLSTSDDKQAGWKLYHFVDNDINQVQDLTESTDTDIKETSEGAVESIDFKSNTFSTYTLAGVTYADFSGYLTGYTYDEKTVQKDLSTEELTVSLHLTFNINQTNLAKEKRYYLALPDDTSIGKDIKLETEYTGRDKNNVDAFKYQFKKDNNKYYLLITFLDSYVAKMGNGVQSNGYIDYEAVFGLTHETSHDGYTVKFSDGVTIEIPADKITKNYDLSTSKTGKVSYDGDTPYINYTVTVDSKYGTPGKIDLTDTLTASGISIADVANVSITKSTYTGDSSNVTGTETVSASPKFDKSKKEWTLTLPQLTSGGTDSNGKLIGHFYTINYRYKMSGLSAGDKNQVKVDNTVNAVSKDNQDKREANSSTSVTLKLNDVKKTGEYKDGKINWTITVNSNGNNLYGAILKDDFLKDAQDLKISPEKKGYHIYYDKNGKVDYIKFTGNPNRKSYTITYTTDAKNSSWDKKDITNTVTLDDDGNTDTKDDQTSDSETKSVPGDGDLEKSFIGEEDTSNTDVKTLSWQTKIKMPNSGVLKKDTNFRDFLTDPYKQNSEVHWYTKAQLQDLYKNLVKIFGEGKFTLEARQKNWGGYTNYEDLNADIKYTEYQIILTADFKSDKDVTIQYQSTAKLNGGANLDFWNKVTSENHSSQAKAHHSDNPNVVKMDGDENQATTKKTSNDGIITWKVKVNLSDDAKIMTVKDSLPDEVHLKELVFGRHWSQTKATISDNSISATTGQYEWGATNMKVSGKISSDNVVTLNFSTTDGRTLKESIGGNNDFWLTFTTAYNNLPEAGKKVTDTLTNTVSVVVDGNKDYGSDSQTQIVTLGKDKNTPSVKPITKTGSWDNTNRNLHYSLSINPNADDLVDGADKLTLTDVLNIYGTDISLVLNHSSVKLYYADSGKEVPTSEWSWKVSSTDDGWGNLTSTLTIGLKDSTAYTLKYDYVVSKQNPNSDGAYWPRNSATLSGVSGSSTDITTSVAWSKIGTNAGIDTEKAYTINKVDSDNYGKGLAGAVFTVYKYDGDCDDSNDEVVGRYVSDENGHISISKTLLDSGTCYQVYVPFWGWVTVGWSDARENFEDNQMYYFKETSAPAGYELPENPDRYYFYYAPDLCDTYDEYYKKIYGAVNLAKTNGTAFVENRKIKQTNLTVKKEWLRADGSKTERSDGSITYDLIQVATDSQGNSTETVYKSGETLTHDDDWTRTYSNLPVSKKDACGNKLADYSYYVRETPVSGYDTSYSNGETTSDNPSDMKTDSSDGQITIKNKAQKQYNLPETGGSGVKMHYVLGAALVLLTTGLIILKAYKTYQTGGDS</sequence>
<keyword evidence="2" id="KW-0812">Transmembrane</keyword>
<protein>
    <recommendedName>
        <fullName evidence="3">SpaA-like prealbumin fold domain-containing protein</fullName>
    </recommendedName>
</protein>
<proteinExistence type="predicted"/>
<dbReference type="Pfam" id="PF17802">
    <property type="entry name" value="SpaA"/>
    <property type="match status" value="1"/>
</dbReference>
<feature type="compositionally biased region" description="Low complexity" evidence="1">
    <location>
        <begin position="65"/>
        <end position="90"/>
    </location>
</feature>
<dbReference type="OrthoDB" id="9816455at2"/>
<evidence type="ECO:0000256" key="1">
    <source>
        <dbReference type="SAM" id="MobiDB-lite"/>
    </source>
</evidence>
<evidence type="ECO:0000313" key="4">
    <source>
        <dbReference type="EMBL" id="SDL63559.1"/>
    </source>
</evidence>
<dbReference type="InterPro" id="IPR041033">
    <property type="entry name" value="SpaA_PFL_dom_1"/>
</dbReference>
<dbReference type="EMBL" id="FNGX01000003">
    <property type="protein sequence ID" value="SDL63559.1"/>
    <property type="molecule type" value="Genomic_DNA"/>
</dbReference>
<dbReference type="Proteomes" id="UP000183162">
    <property type="component" value="Unassembled WGS sequence"/>
</dbReference>
<reference evidence="4 5" key="1">
    <citation type="submission" date="2016-10" db="EMBL/GenBank/DDBJ databases">
        <authorList>
            <person name="de Groot N.N."/>
        </authorList>
    </citation>
    <scope>NUCLEOTIDE SEQUENCE [LARGE SCALE GENOMIC DNA]</scope>
    <source>
        <strain evidence="4 5">Sb09</strain>
    </source>
</reference>
<feature type="transmembrane region" description="Helical" evidence="2">
    <location>
        <begin position="1462"/>
        <end position="1483"/>
    </location>
</feature>
<keyword evidence="2" id="KW-0472">Membrane</keyword>
<dbReference type="SUPFAM" id="SSF49401">
    <property type="entry name" value="Bacterial adhesins"/>
    <property type="match status" value="1"/>
</dbReference>
<dbReference type="RefSeq" id="WP_159428093.1">
    <property type="nucleotide sequence ID" value="NZ_FNGX01000003.1"/>
</dbReference>
<accession>A0A1G9LNK3</accession>
<name>A0A1G9LNK3_STREI</name>
<dbReference type="Gene3D" id="2.60.40.10">
    <property type="entry name" value="Immunoglobulins"/>
    <property type="match status" value="1"/>
</dbReference>
<feature type="transmembrane region" description="Helical" evidence="2">
    <location>
        <begin position="20"/>
        <end position="41"/>
    </location>
</feature>